<sequence length="123" mass="13441">MCTLEKRADLVSLPLPTIAVVSGHTAAGGFLIAISHDYVLMRKDRGFLYMSELNIGLTIPQYVLKFLRSKIVSPMALRNVVLRASKLNAKEAMAMGIEDSAHDTQEEILEAALRLGGVGIQKM</sequence>
<dbReference type="Gene3D" id="3.90.226.10">
    <property type="entry name" value="2-enoyl-CoA Hydratase, Chain A, domain 1"/>
    <property type="match status" value="1"/>
</dbReference>
<comment type="caution">
    <text evidence="2">The sequence shown here is derived from an EMBL/GenBank/DDBJ whole genome shotgun (WGS) entry which is preliminary data.</text>
</comment>
<keyword evidence="1" id="KW-1133">Transmembrane helix</keyword>
<dbReference type="Proteomes" id="UP000541444">
    <property type="component" value="Unassembled WGS sequence"/>
</dbReference>
<protein>
    <recommendedName>
        <fullName evidence="4">Enoyl-CoA hydratase/isomerase</fullName>
    </recommendedName>
</protein>
<evidence type="ECO:0000256" key="1">
    <source>
        <dbReference type="SAM" id="Phobius"/>
    </source>
</evidence>
<dbReference type="GO" id="GO:0004165">
    <property type="term" value="F:delta(3)-delta(2)-enoyl-CoA isomerase activity"/>
    <property type="evidence" value="ECO:0007669"/>
    <property type="project" value="TreeGrafter"/>
</dbReference>
<dbReference type="AlphaFoldDB" id="A0A7J7KZJ0"/>
<gene>
    <name evidence="2" type="ORF">GIB67_028647</name>
</gene>
<keyword evidence="3" id="KW-1185">Reference proteome</keyword>
<evidence type="ECO:0008006" key="4">
    <source>
        <dbReference type="Google" id="ProtNLM"/>
    </source>
</evidence>
<evidence type="ECO:0000313" key="2">
    <source>
        <dbReference type="EMBL" id="KAF6135791.1"/>
    </source>
</evidence>
<keyword evidence="1" id="KW-0472">Membrane</keyword>
<name>A0A7J7KZJ0_9MAGN</name>
<dbReference type="InterPro" id="IPR001753">
    <property type="entry name" value="Enoyl-CoA_hydra/iso"/>
</dbReference>
<dbReference type="OrthoDB" id="410701at2759"/>
<dbReference type="Pfam" id="PF00378">
    <property type="entry name" value="ECH_1"/>
    <property type="match status" value="1"/>
</dbReference>
<dbReference type="GO" id="GO:0006635">
    <property type="term" value="P:fatty acid beta-oxidation"/>
    <property type="evidence" value="ECO:0007669"/>
    <property type="project" value="TreeGrafter"/>
</dbReference>
<organism evidence="2 3">
    <name type="scientific">Kingdonia uniflora</name>
    <dbReference type="NCBI Taxonomy" id="39325"/>
    <lineage>
        <taxon>Eukaryota</taxon>
        <taxon>Viridiplantae</taxon>
        <taxon>Streptophyta</taxon>
        <taxon>Embryophyta</taxon>
        <taxon>Tracheophyta</taxon>
        <taxon>Spermatophyta</taxon>
        <taxon>Magnoliopsida</taxon>
        <taxon>Ranunculales</taxon>
        <taxon>Circaeasteraceae</taxon>
        <taxon>Kingdonia</taxon>
    </lineage>
</organism>
<dbReference type="EMBL" id="JACGCM010002779">
    <property type="protein sequence ID" value="KAF6135791.1"/>
    <property type="molecule type" value="Genomic_DNA"/>
</dbReference>
<dbReference type="CDD" id="cd06558">
    <property type="entry name" value="crotonase-like"/>
    <property type="match status" value="1"/>
</dbReference>
<dbReference type="PANTHER" id="PTHR11941:SF75">
    <property type="entry name" value="ENOYL-COA HYDRATASE_ISOMERASE FAMILY PROTEIN"/>
    <property type="match status" value="1"/>
</dbReference>
<dbReference type="GO" id="GO:0005777">
    <property type="term" value="C:peroxisome"/>
    <property type="evidence" value="ECO:0007669"/>
    <property type="project" value="TreeGrafter"/>
</dbReference>
<accession>A0A7J7KZJ0</accession>
<evidence type="ECO:0000313" key="3">
    <source>
        <dbReference type="Proteomes" id="UP000541444"/>
    </source>
</evidence>
<dbReference type="InterPro" id="IPR029045">
    <property type="entry name" value="ClpP/crotonase-like_dom_sf"/>
</dbReference>
<dbReference type="SUPFAM" id="SSF52096">
    <property type="entry name" value="ClpP/crotonase"/>
    <property type="match status" value="1"/>
</dbReference>
<reference evidence="2 3" key="1">
    <citation type="journal article" date="2020" name="IScience">
        <title>Genome Sequencing of the Endangered Kingdonia uniflora (Circaeasteraceae, Ranunculales) Reveals Potential Mechanisms of Evolutionary Specialization.</title>
        <authorList>
            <person name="Sun Y."/>
            <person name="Deng T."/>
            <person name="Zhang A."/>
            <person name="Moore M.J."/>
            <person name="Landis J.B."/>
            <person name="Lin N."/>
            <person name="Zhang H."/>
            <person name="Zhang X."/>
            <person name="Huang J."/>
            <person name="Zhang X."/>
            <person name="Sun H."/>
            <person name="Wang H."/>
        </authorList>
    </citation>
    <scope>NUCLEOTIDE SEQUENCE [LARGE SCALE GENOMIC DNA]</scope>
    <source>
        <strain evidence="2">TB1705</strain>
        <tissue evidence="2">Leaf</tissue>
    </source>
</reference>
<feature type="transmembrane region" description="Helical" evidence="1">
    <location>
        <begin position="13"/>
        <end position="34"/>
    </location>
</feature>
<dbReference type="PANTHER" id="PTHR11941">
    <property type="entry name" value="ENOYL-COA HYDRATASE-RELATED"/>
    <property type="match status" value="1"/>
</dbReference>
<keyword evidence="1" id="KW-0812">Transmembrane</keyword>
<proteinExistence type="predicted"/>